<dbReference type="AlphaFoldDB" id="X1HLH4"/>
<evidence type="ECO:0000256" key="1">
    <source>
        <dbReference type="SAM" id="MobiDB-lite"/>
    </source>
</evidence>
<feature type="compositionally biased region" description="Polar residues" evidence="1">
    <location>
        <begin position="1"/>
        <end position="14"/>
    </location>
</feature>
<organism evidence="2">
    <name type="scientific">marine sediment metagenome</name>
    <dbReference type="NCBI Taxonomy" id="412755"/>
    <lineage>
        <taxon>unclassified sequences</taxon>
        <taxon>metagenomes</taxon>
        <taxon>ecological metagenomes</taxon>
    </lineage>
</organism>
<proteinExistence type="predicted"/>
<evidence type="ECO:0000313" key="2">
    <source>
        <dbReference type="EMBL" id="GAH70956.1"/>
    </source>
</evidence>
<sequence>SSLFPGDGQSTFQEYHQPWEEERPEEWIN</sequence>
<accession>X1HLH4</accession>
<comment type="caution">
    <text evidence="2">The sequence shown here is derived from an EMBL/GenBank/DDBJ whole genome shotgun (WGS) entry which is preliminary data.</text>
</comment>
<protein>
    <submittedName>
        <fullName evidence="2">Uncharacterized protein</fullName>
    </submittedName>
</protein>
<feature type="non-terminal residue" evidence="2">
    <location>
        <position position="1"/>
    </location>
</feature>
<gene>
    <name evidence="2" type="ORF">S03H2_49253</name>
</gene>
<dbReference type="EMBL" id="BARU01031110">
    <property type="protein sequence ID" value="GAH70956.1"/>
    <property type="molecule type" value="Genomic_DNA"/>
</dbReference>
<reference evidence="2" key="1">
    <citation type="journal article" date="2014" name="Front. Microbiol.">
        <title>High frequency of phylogenetically diverse reductive dehalogenase-homologous genes in deep subseafloor sedimentary metagenomes.</title>
        <authorList>
            <person name="Kawai M."/>
            <person name="Futagami T."/>
            <person name="Toyoda A."/>
            <person name="Takaki Y."/>
            <person name="Nishi S."/>
            <person name="Hori S."/>
            <person name="Arai W."/>
            <person name="Tsubouchi T."/>
            <person name="Morono Y."/>
            <person name="Uchiyama I."/>
            <person name="Ito T."/>
            <person name="Fujiyama A."/>
            <person name="Inagaki F."/>
            <person name="Takami H."/>
        </authorList>
    </citation>
    <scope>NUCLEOTIDE SEQUENCE</scope>
    <source>
        <strain evidence="2">Expedition CK06-06</strain>
    </source>
</reference>
<name>X1HLH4_9ZZZZ</name>
<feature type="region of interest" description="Disordered" evidence="1">
    <location>
        <begin position="1"/>
        <end position="29"/>
    </location>
</feature>